<dbReference type="InterPro" id="IPR026564">
    <property type="entry name" value="Transcrip_reg_TACO1-like_dom3"/>
</dbReference>
<dbReference type="Pfam" id="PF13307">
    <property type="entry name" value="Helicase_C_2"/>
    <property type="match status" value="1"/>
</dbReference>
<dbReference type="GO" id="GO:0006289">
    <property type="term" value="P:nucleotide-excision repair"/>
    <property type="evidence" value="ECO:0007669"/>
    <property type="project" value="InterPro"/>
</dbReference>
<dbReference type="SUPFAM" id="SSF75625">
    <property type="entry name" value="YebC-like"/>
    <property type="match status" value="1"/>
</dbReference>
<evidence type="ECO:0000256" key="17">
    <source>
        <dbReference type="ARBA" id="ARBA00023242"/>
    </source>
</evidence>
<evidence type="ECO:0000256" key="8">
    <source>
        <dbReference type="ARBA" id="ARBA00022763"/>
    </source>
</evidence>
<keyword evidence="15" id="KW-0234">DNA repair</keyword>
<keyword evidence="16" id="KW-0413">Isomerase</keyword>
<dbReference type="PROSITE" id="PS51193">
    <property type="entry name" value="HELICASE_ATP_BIND_2"/>
    <property type="match status" value="1"/>
</dbReference>
<dbReference type="Gene3D" id="3.30.70.980">
    <property type="match status" value="2"/>
</dbReference>
<evidence type="ECO:0000256" key="20">
    <source>
        <dbReference type="ARBA" id="ARBA00078828"/>
    </source>
</evidence>
<evidence type="ECO:0000313" key="29">
    <source>
        <dbReference type="WBParaSite" id="NBR_0000690001-mRNA-1"/>
    </source>
</evidence>
<dbReference type="AlphaFoldDB" id="A0A0N4XVQ4"/>
<reference evidence="29" key="1">
    <citation type="submission" date="2017-02" db="UniProtKB">
        <authorList>
            <consortium name="WormBaseParasite"/>
        </authorList>
    </citation>
    <scope>IDENTIFICATION</scope>
</reference>
<name>A0A0N4XVQ4_NIPBR</name>
<dbReference type="FunFam" id="3.40.50.300:FF:000128">
    <property type="entry name" value="Putative DNA repair helicase RAD3"/>
    <property type="match status" value="1"/>
</dbReference>
<feature type="domain" description="Helicase ATP-binding" evidence="26">
    <location>
        <begin position="1"/>
        <end position="217"/>
    </location>
</feature>
<dbReference type="InterPro" id="IPR049083">
    <property type="entry name" value="TACO1_YebC_N"/>
</dbReference>
<keyword evidence="12" id="KW-0408">Iron</keyword>
<keyword evidence="5" id="KW-0004">4Fe-4S</keyword>
<dbReference type="GO" id="GO:0005524">
    <property type="term" value="F:ATP binding"/>
    <property type="evidence" value="ECO:0007669"/>
    <property type="project" value="UniProtKB-KW"/>
</dbReference>
<evidence type="ECO:0000256" key="25">
    <source>
        <dbReference type="SAM" id="Coils"/>
    </source>
</evidence>
<dbReference type="FunFam" id="3.40.50.300:FF:000135">
    <property type="entry name" value="DNA repair helicase RAD3, putative"/>
    <property type="match status" value="1"/>
</dbReference>
<evidence type="ECO:0000256" key="10">
    <source>
        <dbReference type="ARBA" id="ARBA00022806"/>
    </source>
</evidence>
<evidence type="ECO:0000256" key="6">
    <source>
        <dbReference type="ARBA" id="ARBA00022723"/>
    </source>
</evidence>
<reference evidence="27 28" key="2">
    <citation type="submission" date="2018-11" db="EMBL/GenBank/DDBJ databases">
        <authorList>
            <consortium name="Pathogen Informatics"/>
        </authorList>
    </citation>
    <scope>NUCLEOTIDE SEQUENCE [LARGE SCALE GENOMIC DNA]</scope>
</reference>
<dbReference type="InterPro" id="IPR029072">
    <property type="entry name" value="YebC-like"/>
</dbReference>
<dbReference type="STRING" id="27835.A0A0N4XVQ4"/>
<dbReference type="GO" id="GO:0016818">
    <property type="term" value="F:hydrolase activity, acting on acid anhydrides, in phosphorus-containing anhydrides"/>
    <property type="evidence" value="ECO:0007669"/>
    <property type="project" value="InterPro"/>
</dbReference>
<evidence type="ECO:0000256" key="3">
    <source>
        <dbReference type="ARBA" id="ARBA00009146"/>
    </source>
</evidence>
<keyword evidence="28" id="KW-1185">Reference proteome</keyword>
<dbReference type="SUPFAM" id="SSF52540">
    <property type="entry name" value="P-loop containing nucleoside triphosphate hydrolases"/>
    <property type="match status" value="1"/>
</dbReference>
<organism evidence="29">
    <name type="scientific">Nippostrongylus brasiliensis</name>
    <name type="common">Rat hookworm</name>
    <dbReference type="NCBI Taxonomy" id="27835"/>
    <lineage>
        <taxon>Eukaryota</taxon>
        <taxon>Metazoa</taxon>
        <taxon>Ecdysozoa</taxon>
        <taxon>Nematoda</taxon>
        <taxon>Chromadorea</taxon>
        <taxon>Rhabditida</taxon>
        <taxon>Rhabditina</taxon>
        <taxon>Rhabditomorpha</taxon>
        <taxon>Strongyloidea</taxon>
        <taxon>Heligmosomidae</taxon>
        <taxon>Nippostrongylus</taxon>
    </lineage>
</organism>
<evidence type="ECO:0000313" key="28">
    <source>
        <dbReference type="Proteomes" id="UP000271162"/>
    </source>
</evidence>
<dbReference type="NCBIfam" id="TIGR00604">
    <property type="entry name" value="rad3"/>
    <property type="match status" value="1"/>
</dbReference>
<evidence type="ECO:0000256" key="12">
    <source>
        <dbReference type="ARBA" id="ARBA00023004"/>
    </source>
</evidence>
<dbReference type="EMBL" id="UYSL01019840">
    <property type="protein sequence ID" value="VDL70490.1"/>
    <property type="molecule type" value="Genomic_DNA"/>
</dbReference>
<evidence type="ECO:0000256" key="2">
    <source>
        <dbReference type="ARBA" id="ARBA00004123"/>
    </source>
</evidence>
<evidence type="ECO:0000256" key="19">
    <source>
        <dbReference type="ARBA" id="ARBA00048954"/>
    </source>
</evidence>
<keyword evidence="8" id="KW-0227">DNA damage</keyword>
<dbReference type="GO" id="GO:0051539">
    <property type="term" value="F:4 iron, 4 sulfur cluster binding"/>
    <property type="evidence" value="ECO:0007669"/>
    <property type="project" value="UniProtKB-KW"/>
</dbReference>
<evidence type="ECO:0000313" key="27">
    <source>
        <dbReference type="EMBL" id="VDL70490.1"/>
    </source>
</evidence>
<accession>A0A0N4XVQ4</accession>
<dbReference type="GO" id="GO:0035315">
    <property type="term" value="P:hair cell differentiation"/>
    <property type="evidence" value="ECO:0007669"/>
    <property type="project" value="UniProtKB-ARBA"/>
</dbReference>
<dbReference type="Pfam" id="PF06733">
    <property type="entry name" value="DEAD_2"/>
    <property type="match status" value="1"/>
</dbReference>
<evidence type="ECO:0000256" key="15">
    <source>
        <dbReference type="ARBA" id="ARBA00023204"/>
    </source>
</evidence>
<comment type="similarity">
    <text evidence="3">Belongs to the helicase family. RAD3/XPD subfamily.</text>
</comment>
<dbReference type="Gene3D" id="1.10.275.30">
    <property type="match status" value="1"/>
</dbReference>
<evidence type="ECO:0000256" key="1">
    <source>
        <dbReference type="ARBA" id="ARBA00001966"/>
    </source>
</evidence>
<sequence length="931" mass="104635">MQEVKKAIDAQGHCLLEMPSGTGKTVSLLSLVSAPPFVAVSMSARKNLCVNDSVWQLRQGSAVDGACQRLTASFVRARRQIDPSLPCCSFFETLVSKQQFSLSPGVWNISDLKQLGKEQGLCPYFVAREAIKKASIVVYSYHYILDPKIAELISKDFSRRSCVVFDEAHNIDNVCIESMSVTITQKHTEKAAQELVQLDAAVQRMKAENSDRLQQEYEKLVEGLRRTEQERMNDERLANPVLPDAILNEAVPGTIRTAQHFVLFMKRVVEYVRHRMRTSQVLLESPAAFVKDIQDRMYIDRKPLRFCAERLDNLTRTLEVADGRDFRHLSQISILATLVSTYSKGFSVVIEPSEANQPAQLTLSCMDASIAIRPVLERFQTVVITSGTLSPLEMYPKILDFDPAVMASLTMTLARPCLSPLVVARGNDQVAMTSRFEQRNDVAVIRNYGNLVLEMAAVVPDGLVVFFTSYVYMESVIGVWYEQHVIDELMKSKLLFIETNDALETSVALEKYVEACDSGRGACLFSVARGKVSEGIDFSHHLGRCVIMLGIPYVYTESRILRARLEYLRDQFGIKENDFLTFDAMRHTAQCMGRALRGKTDYGLMIFADKRFSRQDKRGKLPRWMQEYLEAASTNLSIDEALGISLLTADMLTPKAMKKFERVVEHMLPSTCMVARRGLFATGGLFKGHSKWQNIKATKGKNDMLRSQAITTMLKKVKSAASRGGFDLKLNRELAALEQEFRAKGLPLDTFKNFLVKMKEKPEVDVTLNVIGPSGTFFVIEAETDNKKVLENTMRKYFNKVGGFRFATDAAAVQSWFVQKGVVNLKQTTKEGKLSLEKAEEIGIELDCEDVSLVADDDVVFELVCAPEKVSKVENALVSKGLTVESAEVQFRPLHPIEIEAEDAVKVEKLYELLQEDESIRQIFDNIRPSS</sequence>
<evidence type="ECO:0000256" key="5">
    <source>
        <dbReference type="ARBA" id="ARBA00022485"/>
    </source>
</evidence>
<dbReference type="InterPro" id="IPR045028">
    <property type="entry name" value="DinG/Rad3-like"/>
</dbReference>
<comment type="cofactor">
    <cofactor evidence="1">
        <name>[4Fe-4S] cluster</name>
        <dbReference type="ChEBI" id="CHEBI:49883"/>
    </cofactor>
</comment>
<evidence type="ECO:0000256" key="13">
    <source>
        <dbReference type="ARBA" id="ARBA00023014"/>
    </source>
</evidence>
<dbReference type="SMART" id="SM00488">
    <property type="entry name" value="DEXDc2"/>
    <property type="match status" value="1"/>
</dbReference>
<keyword evidence="17" id="KW-0539">Nucleus</keyword>
<keyword evidence="11" id="KW-0067">ATP-binding</keyword>
<evidence type="ECO:0000256" key="11">
    <source>
        <dbReference type="ARBA" id="ARBA00022840"/>
    </source>
</evidence>
<dbReference type="InterPro" id="IPR010643">
    <property type="entry name" value="HBB"/>
</dbReference>
<dbReference type="Gene3D" id="1.10.10.200">
    <property type="match status" value="1"/>
</dbReference>
<dbReference type="Pfam" id="PF01709">
    <property type="entry name" value="Transcrip_reg"/>
    <property type="match status" value="1"/>
</dbReference>
<dbReference type="Pfam" id="PF20772">
    <property type="entry name" value="TACO1_YebC_N"/>
    <property type="match status" value="1"/>
</dbReference>
<evidence type="ECO:0000256" key="16">
    <source>
        <dbReference type="ARBA" id="ARBA00023235"/>
    </source>
</evidence>
<evidence type="ECO:0000256" key="23">
    <source>
        <dbReference type="ARBA" id="ARBA00081188"/>
    </source>
</evidence>
<dbReference type="GO" id="GO:0045951">
    <property type="term" value="P:positive regulation of mitotic recombination"/>
    <property type="evidence" value="ECO:0007669"/>
    <property type="project" value="TreeGrafter"/>
</dbReference>
<evidence type="ECO:0000256" key="24">
    <source>
        <dbReference type="ARBA" id="ARBA00082576"/>
    </source>
</evidence>
<keyword evidence="7" id="KW-0547">Nucleotide-binding</keyword>
<keyword evidence="13" id="KW-0411">Iron-sulfur</keyword>
<dbReference type="InterPro" id="IPR006554">
    <property type="entry name" value="Helicase-like_DEXD_c2"/>
</dbReference>
<dbReference type="InterPro" id="IPR010614">
    <property type="entry name" value="RAD3-like_helicase_DEAD"/>
</dbReference>
<dbReference type="Gene3D" id="3.40.50.300">
    <property type="entry name" value="P-loop containing nucleotide triphosphate hydrolases"/>
    <property type="match status" value="3"/>
</dbReference>
<evidence type="ECO:0000256" key="18">
    <source>
        <dbReference type="ARBA" id="ARBA00044969"/>
    </source>
</evidence>
<dbReference type="InterPro" id="IPR002464">
    <property type="entry name" value="DNA/RNA_helicase_DEAH_CS"/>
</dbReference>
<dbReference type="CDD" id="cd18788">
    <property type="entry name" value="SF2_C_XPD"/>
    <property type="match status" value="1"/>
</dbReference>
<dbReference type="OMA" id="MCEFFEN"/>
<evidence type="ECO:0000259" key="26">
    <source>
        <dbReference type="PROSITE" id="PS51193"/>
    </source>
</evidence>
<keyword evidence="14" id="KW-0238">DNA-binding</keyword>
<dbReference type="GO" id="GO:0046872">
    <property type="term" value="F:metal ion binding"/>
    <property type="evidence" value="ECO:0007669"/>
    <property type="project" value="UniProtKB-KW"/>
</dbReference>
<dbReference type="GO" id="GO:0003684">
    <property type="term" value="F:damaged DNA binding"/>
    <property type="evidence" value="ECO:0007669"/>
    <property type="project" value="TreeGrafter"/>
</dbReference>
<dbReference type="Pfam" id="PF06777">
    <property type="entry name" value="HBB"/>
    <property type="match status" value="1"/>
</dbReference>
<dbReference type="PROSITE" id="PS00690">
    <property type="entry name" value="DEAH_ATP_HELICASE"/>
    <property type="match status" value="1"/>
</dbReference>
<comment type="subcellular location">
    <subcellularLocation>
        <location evidence="2">Nucleus</location>
    </subcellularLocation>
</comment>
<feature type="coiled-coil region" evidence="25">
    <location>
        <begin position="188"/>
        <end position="230"/>
    </location>
</feature>
<dbReference type="SMART" id="SM00491">
    <property type="entry name" value="HELICc2"/>
    <property type="match status" value="1"/>
</dbReference>
<dbReference type="InterPro" id="IPR013020">
    <property type="entry name" value="Rad3/Chl1-like"/>
</dbReference>
<dbReference type="GO" id="GO:0043139">
    <property type="term" value="F:5'-3' DNA helicase activity"/>
    <property type="evidence" value="ECO:0007669"/>
    <property type="project" value="UniProtKB-EC"/>
</dbReference>
<keyword evidence="25" id="KW-0175">Coiled coil</keyword>
<dbReference type="PRINTS" id="PR00852">
    <property type="entry name" value="XRODRMPGMNTD"/>
</dbReference>
<evidence type="ECO:0000256" key="7">
    <source>
        <dbReference type="ARBA" id="ARBA00022741"/>
    </source>
</evidence>
<dbReference type="InterPro" id="IPR027417">
    <property type="entry name" value="P-loop_NTPase"/>
</dbReference>
<protein>
    <recommendedName>
        <fullName evidence="4">General transcription and DNA repair factor IIH helicase subunit XPD</fullName>
        <ecNumber evidence="18">5.6.2.3</ecNumber>
    </recommendedName>
    <alternativeName>
        <fullName evidence="21">CXPD</fullName>
    </alternativeName>
    <alternativeName>
        <fullName evidence="22">DNA 5'-3' helicase XPD</fullName>
    </alternativeName>
    <alternativeName>
        <fullName evidence="20">DNA excision repair protein ERCC-2</fullName>
    </alternativeName>
    <alternativeName>
        <fullName evidence="23">DNA repair protein complementing XP-D cells</fullName>
    </alternativeName>
    <alternativeName>
        <fullName evidence="24">Xeroderma pigmentosum group D-complementing protein</fullName>
    </alternativeName>
</protein>
<dbReference type="InterPro" id="IPR001945">
    <property type="entry name" value="RAD3/XPD"/>
</dbReference>
<dbReference type="InterPro" id="IPR014013">
    <property type="entry name" value="Helic_SF1/SF2_ATP-bd_DinG/Rad3"/>
</dbReference>
<dbReference type="PANTHER" id="PTHR11472">
    <property type="entry name" value="DNA REPAIR DEAD HELICASE RAD3/XP-D SUBFAMILY MEMBER"/>
    <property type="match status" value="1"/>
</dbReference>
<keyword evidence="10" id="KW-0347">Helicase</keyword>
<dbReference type="InterPro" id="IPR017856">
    <property type="entry name" value="Integrase-like_N"/>
</dbReference>
<evidence type="ECO:0000256" key="22">
    <source>
        <dbReference type="ARBA" id="ARBA00081072"/>
    </source>
</evidence>
<evidence type="ECO:0000256" key="14">
    <source>
        <dbReference type="ARBA" id="ARBA00023125"/>
    </source>
</evidence>
<proteinExistence type="inferred from homology"/>
<evidence type="ECO:0000256" key="4">
    <source>
        <dbReference type="ARBA" id="ARBA00014344"/>
    </source>
</evidence>
<keyword evidence="9" id="KW-0378">Hydrolase</keyword>
<evidence type="ECO:0000256" key="9">
    <source>
        <dbReference type="ARBA" id="ARBA00022801"/>
    </source>
</evidence>
<dbReference type="GO" id="GO:0005634">
    <property type="term" value="C:nucleus"/>
    <property type="evidence" value="ECO:0007669"/>
    <property type="project" value="UniProtKB-SubCell"/>
</dbReference>
<dbReference type="InterPro" id="IPR006555">
    <property type="entry name" value="ATP-dep_Helicase_C"/>
</dbReference>
<dbReference type="InterPro" id="IPR048300">
    <property type="entry name" value="TACO1_YebC-like_2nd/3rd_dom"/>
</dbReference>
<comment type="catalytic activity">
    <reaction evidence="19">
        <text>ATP + H2O = ADP + phosphate + H(+)</text>
        <dbReference type="Rhea" id="RHEA:13065"/>
        <dbReference type="ChEBI" id="CHEBI:15377"/>
        <dbReference type="ChEBI" id="CHEBI:15378"/>
        <dbReference type="ChEBI" id="CHEBI:30616"/>
        <dbReference type="ChEBI" id="CHEBI:43474"/>
        <dbReference type="ChEBI" id="CHEBI:456216"/>
        <dbReference type="EC" id="5.6.2.3"/>
    </reaction>
</comment>
<dbReference type="PANTHER" id="PTHR11472:SF1">
    <property type="entry name" value="GENERAL TRANSCRIPTION AND DNA REPAIR FACTOR IIH HELICASE SUBUNIT XPD"/>
    <property type="match status" value="1"/>
</dbReference>
<dbReference type="Proteomes" id="UP000271162">
    <property type="component" value="Unassembled WGS sequence"/>
</dbReference>
<gene>
    <name evidence="27" type="ORF">NBR_LOCUS6901</name>
</gene>
<dbReference type="WBParaSite" id="NBR_0000690001-mRNA-1">
    <property type="protein sequence ID" value="NBR_0000690001-mRNA-1"/>
    <property type="gene ID" value="NBR_0000690001"/>
</dbReference>
<dbReference type="EC" id="5.6.2.3" evidence="18"/>
<keyword evidence="6" id="KW-0479">Metal-binding</keyword>
<dbReference type="GO" id="GO:0006366">
    <property type="term" value="P:transcription by RNA polymerase II"/>
    <property type="evidence" value="ECO:0007669"/>
    <property type="project" value="TreeGrafter"/>
</dbReference>
<evidence type="ECO:0000256" key="21">
    <source>
        <dbReference type="ARBA" id="ARBA00079246"/>
    </source>
</evidence>